<evidence type="ECO:0000313" key="5">
    <source>
        <dbReference type="EMBL" id="QBM30535.1"/>
    </source>
</evidence>
<dbReference type="Proteomes" id="UP000293912">
    <property type="component" value="Chromosome"/>
</dbReference>
<dbReference type="GO" id="GO:0044096">
    <property type="term" value="C:type IV pilus"/>
    <property type="evidence" value="ECO:0007669"/>
    <property type="project" value="TreeGrafter"/>
</dbReference>
<dbReference type="SUPFAM" id="SSF54523">
    <property type="entry name" value="Pili subunits"/>
    <property type="match status" value="1"/>
</dbReference>
<dbReference type="GO" id="GO:0007155">
    <property type="term" value="P:cell adhesion"/>
    <property type="evidence" value="ECO:0007669"/>
    <property type="project" value="InterPro"/>
</dbReference>
<dbReference type="NCBIfam" id="TIGR02532">
    <property type="entry name" value="IV_pilin_GFxxxE"/>
    <property type="match status" value="1"/>
</dbReference>
<keyword evidence="6" id="KW-1185">Reference proteome</keyword>
<evidence type="ECO:0000256" key="4">
    <source>
        <dbReference type="SAM" id="Phobius"/>
    </source>
</evidence>
<evidence type="ECO:0000256" key="3">
    <source>
        <dbReference type="RuleBase" id="RU000389"/>
    </source>
</evidence>
<keyword evidence="4" id="KW-0812">Transmembrane</keyword>
<dbReference type="GO" id="GO:0043107">
    <property type="term" value="P:type IV pilus-dependent motility"/>
    <property type="evidence" value="ECO:0007669"/>
    <property type="project" value="TreeGrafter"/>
</dbReference>
<protein>
    <submittedName>
        <fullName evidence="5">Fimbrial protein</fullName>
    </submittedName>
</protein>
<keyword evidence="4" id="KW-0472">Membrane</keyword>
<feature type="transmembrane region" description="Helical" evidence="4">
    <location>
        <begin position="12"/>
        <end position="33"/>
    </location>
</feature>
<dbReference type="Pfam" id="PF00114">
    <property type="entry name" value="Pilin"/>
    <property type="match status" value="1"/>
</dbReference>
<dbReference type="PANTHER" id="PTHR30093">
    <property type="entry name" value="GENERAL SECRETION PATHWAY PROTEIN G"/>
    <property type="match status" value="1"/>
</dbReference>
<evidence type="ECO:0000256" key="1">
    <source>
        <dbReference type="ARBA" id="ARBA00005233"/>
    </source>
</evidence>
<dbReference type="InterPro" id="IPR001082">
    <property type="entry name" value="Pilin"/>
</dbReference>
<dbReference type="KEGG" id="hpse:HPF_22800"/>
<accession>A0A4P6X6D4</accession>
<organism evidence="5 6">
    <name type="scientific">Hydrogenophaga pseudoflava</name>
    <name type="common">Pseudomonas carboxydoflava</name>
    <dbReference type="NCBI Taxonomy" id="47421"/>
    <lineage>
        <taxon>Bacteria</taxon>
        <taxon>Pseudomonadati</taxon>
        <taxon>Pseudomonadota</taxon>
        <taxon>Betaproteobacteria</taxon>
        <taxon>Burkholderiales</taxon>
        <taxon>Comamonadaceae</taxon>
        <taxon>Hydrogenophaga</taxon>
    </lineage>
</organism>
<dbReference type="EMBL" id="CP037867">
    <property type="protein sequence ID" value="QBM30535.1"/>
    <property type="molecule type" value="Genomic_DNA"/>
</dbReference>
<sequence>MTRSTGQQGFTLIELMIVVAIIGILAAVALPAYQDFTVRARVTEGLSLAANVKSQVGVGSATQQNLTATAMTWNDQAGGMGARSKYVNSVLVTSAPDAATDGEIIITFSGNAGPIDGQTLVLTPWVQAGGGPVALGLAFAANVTGPIDWSCQSADVGVATARGMLGTAGTLPGRFAPSECR</sequence>
<dbReference type="PANTHER" id="PTHR30093:SF34">
    <property type="entry name" value="PREPILIN PEPTIDASE-DEPENDENT PROTEIN D"/>
    <property type="match status" value="1"/>
</dbReference>
<evidence type="ECO:0000313" key="6">
    <source>
        <dbReference type="Proteomes" id="UP000293912"/>
    </source>
</evidence>
<evidence type="ECO:0000256" key="2">
    <source>
        <dbReference type="ARBA" id="ARBA00022481"/>
    </source>
</evidence>
<proteinExistence type="inferred from homology"/>
<keyword evidence="2" id="KW-0488">Methylation</keyword>
<dbReference type="AlphaFoldDB" id="A0A4P6X6D4"/>
<dbReference type="Pfam" id="PF07963">
    <property type="entry name" value="N_methyl"/>
    <property type="match status" value="1"/>
</dbReference>
<comment type="similarity">
    <text evidence="1 3">Belongs to the N-Me-Phe pilin family.</text>
</comment>
<keyword evidence="4" id="KW-1133">Transmembrane helix</keyword>
<name>A0A4P6X6D4_HYDPS</name>
<gene>
    <name evidence="5" type="primary">pilE2</name>
    <name evidence="5" type="ORF">HPF_22800</name>
</gene>
<reference evidence="5 6" key="1">
    <citation type="submission" date="2019-03" db="EMBL/GenBank/DDBJ databases">
        <authorList>
            <person name="Sebastian G."/>
            <person name="Baumann P."/>
            <person name="Ruckert C."/>
            <person name="Kalinowski J."/>
            <person name="Nebel B."/>
            <person name="Takors R."/>
            <person name="Blombach B."/>
        </authorList>
    </citation>
    <scope>NUCLEOTIDE SEQUENCE [LARGE SCALE GENOMIC DNA]</scope>
    <source>
        <strain evidence="5 6">DSM 1084</strain>
    </source>
</reference>
<dbReference type="PROSITE" id="PS00409">
    <property type="entry name" value="PROKAR_NTER_METHYL"/>
    <property type="match status" value="1"/>
</dbReference>
<dbReference type="RefSeq" id="WP_133158218.1">
    <property type="nucleotide sequence ID" value="NZ_CP037867.1"/>
</dbReference>
<dbReference type="Gene3D" id="3.30.700.10">
    <property type="entry name" value="Glycoprotein, Type 4 Pilin"/>
    <property type="match status" value="1"/>
</dbReference>
<keyword evidence="3" id="KW-0281">Fimbrium</keyword>
<dbReference type="InterPro" id="IPR012902">
    <property type="entry name" value="N_methyl_site"/>
</dbReference>
<dbReference type="InterPro" id="IPR045584">
    <property type="entry name" value="Pilin-like"/>
</dbReference>